<reference evidence="5 6" key="1">
    <citation type="submission" date="2011-06" db="EMBL/GenBank/DDBJ databases">
        <authorList>
            <person name="Harkins D.M."/>
            <person name="Madupu R."/>
            <person name="Durkin A.S."/>
            <person name="Torralba M."/>
            <person name="Methe B."/>
            <person name="Sutton G.G."/>
            <person name="Nelson K.E."/>
        </authorList>
    </citation>
    <scope>NUCLEOTIDE SEQUENCE [LARGE SCALE GENOMIC DNA]</scope>
    <source>
        <strain evidence="5 6">SK1060</strain>
    </source>
</reference>
<dbReference type="GO" id="GO:0043138">
    <property type="term" value="F:3'-5' DNA helicase activity"/>
    <property type="evidence" value="ECO:0007669"/>
    <property type="project" value="TreeGrafter"/>
</dbReference>
<sequence>MQIAKVIVDVPLMQTDKPYSYAVPKEFSTMLEIGMRVHVPFGKANRLIQGIVVALEEETTTELKEIVEVLDFTPVLNEEQLWLAEELRKSVFLTKFQF</sequence>
<organism evidence="5 6">
    <name type="scientific">Streptococcus constellatus subsp. pharyngis SK1060 = CCUG 46377</name>
    <dbReference type="NCBI Taxonomy" id="1035184"/>
    <lineage>
        <taxon>Bacteria</taxon>
        <taxon>Bacillati</taxon>
        <taxon>Bacillota</taxon>
        <taxon>Bacilli</taxon>
        <taxon>Lactobacillales</taxon>
        <taxon>Streptococcaceae</taxon>
        <taxon>Streptococcus</taxon>
        <taxon>Streptococcus anginosus group</taxon>
    </lineage>
</organism>
<dbReference type="InterPro" id="IPR042115">
    <property type="entry name" value="PriA_3primeBD_sf"/>
</dbReference>
<dbReference type="PANTHER" id="PTHR30580">
    <property type="entry name" value="PRIMOSOMAL PROTEIN N"/>
    <property type="match status" value="1"/>
</dbReference>
<dbReference type="AlphaFoldDB" id="F9P4F9"/>
<dbReference type="GO" id="GO:0003677">
    <property type="term" value="F:DNA binding"/>
    <property type="evidence" value="ECO:0007669"/>
    <property type="project" value="UniProtKB-KW"/>
</dbReference>
<keyword evidence="3" id="KW-0238">DNA-binding</keyword>
<dbReference type="PANTHER" id="PTHR30580:SF0">
    <property type="entry name" value="PRIMOSOMAL PROTEIN N"/>
    <property type="match status" value="1"/>
</dbReference>
<dbReference type="FunFam" id="3.40.1440.60:FF:000001">
    <property type="entry name" value="Primosomal protein N"/>
    <property type="match status" value="1"/>
</dbReference>
<proteinExistence type="predicted"/>
<dbReference type="GO" id="GO:0006270">
    <property type="term" value="P:DNA replication initiation"/>
    <property type="evidence" value="ECO:0007669"/>
    <property type="project" value="TreeGrafter"/>
</dbReference>
<evidence type="ECO:0000256" key="3">
    <source>
        <dbReference type="ARBA" id="ARBA00023125"/>
    </source>
</evidence>
<evidence type="ECO:0000259" key="4">
    <source>
        <dbReference type="Pfam" id="PF17764"/>
    </source>
</evidence>
<feature type="domain" description="Primosomal protein N' 3' DNA-binding" evidence="4">
    <location>
        <begin position="5"/>
        <end position="91"/>
    </location>
</feature>
<dbReference type="GO" id="GO:0006302">
    <property type="term" value="P:double-strand break repair"/>
    <property type="evidence" value="ECO:0007669"/>
    <property type="project" value="TreeGrafter"/>
</dbReference>
<evidence type="ECO:0000256" key="1">
    <source>
        <dbReference type="ARBA" id="ARBA00022741"/>
    </source>
</evidence>
<dbReference type="EMBL" id="AFUP01000001">
    <property type="protein sequence ID" value="EGV10704.1"/>
    <property type="molecule type" value="Genomic_DNA"/>
</dbReference>
<evidence type="ECO:0000256" key="2">
    <source>
        <dbReference type="ARBA" id="ARBA00022840"/>
    </source>
</evidence>
<dbReference type="Pfam" id="PF17764">
    <property type="entry name" value="PriA_3primeBD"/>
    <property type="match status" value="1"/>
</dbReference>
<dbReference type="Gene3D" id="3.40.1440.60">
    <property type="entry name" value="PriA, 3(prime) DNA-binding domain"/>
    <property type="match status" value="1"/>
</dbReference>
<gene>
    <name evidence="5" type="ORF">HMPREF1042_0356</name>
</gene>
<keyword evidence="1" id="KW-0547">Nucleotide-binding</keyword>
<accession>F9P4F9</accession>
<name>F9P4F9_STRCV</name>
<dbReference type="eggNOG" id="COG1198">
    <property type="taxonomic scope" value="Bacteria"/>
</dbReference>
<dbReference type="Proteomes" id="UP000003287">
    <property type="component" value="Unassembled WGS sequence"/>
</dbReference>
<dbReference type="GO" id="GO:0006310">
    <property type="term" value="P:DNA recombination"/>
    <property type="evidence" value="ECO:0007669"/>
    <property type="project" value="TreeGrafter"/>
</dbReference>
<protein>
    <submittedName>
        <fullName evidence="5">Conserved domain protein</fullName>
    </submittedName>
</protein>
<dbReference type="InterPro" id="IPR041222">
    <property type="entry name" value="PriA_3primeBD"/>
</dbReference>
<keyword evidence="2" id="KW-0067">ATP-binding</keyword>
<dbReference type="GO" id="GO:0005524">
    <property type="term" value="F:ATP binding"/>
    <property type="evidence" value="ECO:0007669"/>
    <property type="project" value="UniProtKB-KW"/>
</dbReference>
<evidence type="ECO:0000313" key="6">
    <source>
        <dbReference type="Proteomes" id="UP000003287"/>
    </source>
</evidence>
<evidence type="ECO:0000313" key="5">
    <source>
        <dbReference type="EMBL" id="EGV10704.1"/>
    </source>
</evidence>